<sequence>MQVLARSLLAALAAWQSRDPSPTTGQLHNPAPGNQSAVNLTVITSGGNHSSPLLYGIMFEVGPTVPRKDFSLWPGDGGLHGQLLQNNGFQGADPGLTAYKPIGPAEIMQDYLYPVSEAITSSLQVSVTTGATGWAGFANTGYKGIPVVNTTYWCQFWMLGDYTGDLILRLVGASNGTIYASHNVPVGSTAQKFTQYTTEFHASASPDGHNEWQLLFNASKVAGGTLNFGLPQLFPPTYKSRPNGLRDDIAQVIADLKPSFLRFPGGNNLEGLQVDSRWQWNLTIGPVVDRPGRQSDWFYPNTDALGLDEYLWWCEDMKMVPVLAVWDGKSYGGIQSGQELEPYIEDILHELEYLLGPPNTTYGSLRARNGRVQPWPIEYIEIGNEDDYTGGCPTYPQRFMQIYEAIHQSYPNLTLITSASDPQCLPAEPPPGIMYDFHYYRSPDQLVAQFHEWDHQSRSRPAMIGEYGCRNTSSPDGFYWPFMRCSCSEAVHMIGLERNSDVVKMASYAPLLQNFPYTQWSPTLIGFDSNPGSLTLSTSYWVQKMFSTSQGETILPVNSTASFGPLYWVASKTHRTYMVKMANYGHELRSVRVTIPHTTAGHLEMLSGPPDGVNLPHNSTIRPVRQKVTGVRGSYVVSMPAWGVAVLLVH</sequence>
<dbReference type="OrthoDB" id="406864at2759"/>
<evidence type="ECO:0000256" key="8">
    <source>
        <dbReference type="ARBA" id="ARBA00023295"/>
    </source>
</evidence>
<keyword evidence="8" id="KW-0326">Glycosidase</keyword>
<organism evidence="10 11">
    <name type="scientific">Aspergillus saccharolyticus JOP 1030-1</name>
    <dbReference type="NCBI Taxonomy" id="1450539"/>
    <lineage>
        <taxon>Eukaryota</taxon>
        <taxon>Fungi</taxon>
        <taxon>Dikarya</taxon>
        <taxon>Ascomycota</taxon>
        <taxon>Pezizomycotina</taxon>
        <taxon>Eurotiomycetes</taxon>
        <taxon>Eurotiomycetidae</taxon>
        <taxon>Eurotiales</taxon>
        <taxon>Aspergillaceae</taxon>
        <taxon>Aspergillus</taxon>
        <taxon>Aspergillus subgen. Circumdati</taxon>
    </lineage>
</organism>
<dbReference type="InterPro" id="IPR010720">
    <property type="entry name" value="Alpha-L-AF_C"/>
</dbReference>
<keyword evidence="7" id="KW-0325">Glycoprotein</keyword>
<dbReference type="UniPathway" id="UPA00667"/>
<proteinExistence type="inferred from homology"/>
<keyword evidence="5" id="KW-0732">Signal</keyword>
<feature type="domain" description="Alpha-L-arabinofuranosidase C-terminal" evidence="9">
    <location>
        <begin position="465"/>
        <end position="643"/>
    </location>
</feature>
<protein>
    <recommendedName>
        <fullName evidence="4">non-reducing end alpha-L-arabinofuranosidase</fullName>
        <ecNumber evidence="4">3.2.1.55</ecNumber>
    </recommendedName>
</protein>
<dbReference type="GO" id="GO:0046373">
    <property type="term" value="P:L-arabinose metabolic process"/>
    <property type="evidence" value="ECO:0007669"/>
    <property type="project" value="InterPro"/>
</dbReference>
<dbReference type="EC" id="3.2.1.55" evidence="4"/>
<evidence type="ECO:0000256" key="7">
    <source>
        <dbReference type="ARBA" id="ARBA00023180"/>
    </source>
</evidence>
<dbReference type="Pfam" id="PF06964">
    <property type="entry name" value="Alpha-L-AF_C"/>
    <property type="match status" value="1"/>
</dbReference>
<name>A0A318ZQN2_9EURO</name>
<dbReference type="SMART" id="SM00813">
    <property type="entry name" value="Alpha-L-AF_C"/>
    <property type="match status" value="1"/>
</dbReference>
<comment type="similarity">
    <text evidence="3">Belongs to the glycosyl hydrolase 51 family.</text>
</comment>
<evidence type="ECO:0000256" key="4">
    <source>
        <dbReference type="ARBA" id="ARBA00012670"/>
    </source>
</evidence>
<comment type="catalytic activity">
    <reaction evidence="1">
        <text>Hydrolysis of terminal non-reducing alpha-L-arabinofuranoside residues in alpha-L-arabinosides.</text>
        <dbReference type="EC" id="3.2.1.55"/>
    </reaction>
</comment>
<comment type="pathway">
    <text evidence="2">Glycan metabolism; L-arabinan degradation.</text>
</comment>
<dbReference type="PANTHER" id="PTHR31776">
    <property type="entry name" value="ALPHA-L-ARABINOFURANOSIDASE 1"/>
    <property type="match status" value="1"/>
</dbReference>
<gene>
    <name evidence="10" type="ORF">BP01DRAFT_400746</name>
</gene>
<dbReference type="InterPro" id="IPR055235">
    <property type="entry name" value="ASD1_cat"/>
</dbReference>
<evidence type="ECO:0000256" key="1">
    <source>
        <dbReference type="ARBA" id="ARBA00001462"/>
    </source>
</evidence>
<evidence type="ECO:0000259" key="9">
    <source>
        <dbReference type="SMART" id="SM00813"/>
    </source>
</evidence>
<evidence type="ECO:0000256" key="6">
    <source>
        <dbReference type="ARBA" id="ARBA00022801"/>
    </source>
</evidence>
<dbReference type="STRING" id="1450539.A0A318ZQN2"/>
<dbReference type="InterPro" id="IPR051563">
    <property type="entry name" value="Glycosyl_Hydrolase_51"/>
</dbReference>
<dbReference type="EMBL" id="KZ821219">
    <property type="protein sequence ID" value="PYH49367.1"/>
    <property type="molecule type" value="Genomic_DNA"/>
</dbReference>
<dbReference type="RefSeq" id="XP_025435349.1">
    <property type="nucleotide sequence ID" value="XM_025578592.1"/>
</dbReference>
<evidence type="ECO:0000256" key="2">
    <source>
        <dbReference type="ARBA" id="ARBA00004834"/>
    </source>
</evidence>
<dbReference type="SUPFAM" id="SSF51445">
    <property type="entry name" value="(Trans)glycosidases"/>
    <property type="match status" value="1"/>
</dbReference>
<dbReference type="Gene3D" id="3.20.20.80">
    <property type="entry name" value="Glycosidases"/>
    <property type="match status" value="1"/>
</dbReference>
<reference evidence="10 11" key="1">
    <citation type="submission" date="2016-12" db="EMBL/GenBank/DDBJ databases">
        <title>The genomes of Aspergillus section Nigri reveals drivers in fungal speciation.</title>
        <authorList>
            <consortium name="DOE Joint Genome Institute"/>
            <person name="Vesth T.C."/>
            <person name="Nybo J."/>
            <person name="Theobald S."/>
            <person name="Brandl J."/>
            <person name="Frisvad J.C."/>
            <person name="Nielsen K.F."/>
            <person name="Lyhne E.K."/>
            <person name="Kogle M.E."/>
            <person name="Kuo A."/>
            <person name="Riley R."/>
            <person name="Clum A."/>
            <person name="Nolan M."/>
            <person name="Lipzen A."/>
            <person name="Salamov A."/>
            <person name="Henrissat B."/>
            <person name="Wiebenga A."/>
            <person name="De Vries R.P."/>
            <person name="Grigoriev I.V."/>
            <person name="Mortensen U.H."/>
            <person name="Andersen M.R."/>
            <person name="Baker S.E."/>
        </authorList>
    </citation>
    <scope>NUCLEOTIDE SEQUENCE [LARGE SCALE GENOMIC DNA]</scope>
    <source>
        <strain evidence="10 11">JOP 1030-1</strain>
    </source>
</reference>
<keyword evidence="6 10" id="KW-0378">Hydrolase</keyword>
<dbReference type="AlphaFoldDB" id="A0A318ZQN2"/>
<evidence type="ECO:0000256" key="5">
    <source>
        <dbReference type="ARBA" id="ARBA00022729"/>
    </source>
</evidence>
<dbReference type="GeneID" id="37079821"/>
<dbReference type="GO" id="GO:0046556">
    <property type="term" value="F:alpha-L-arabinofuranosidase activity"/>
    <property type="evidence" value="ECO:0007669"/>
    <property type="project" value="UniProtKB-EC"/>
</dbReference>
<dbReference type="InterPro" id="IPR017853">
    <property type="entry name" value="GH"/>
</dbReference>
<evidence type="ECO:0000313" key="11">
    <source>
        <dbReference type="Proteomes" id="UP000248349"/>
    </source>
</evidence>
<dbReference type="Pfam" id="PF22848">
    <property type="entry name" value="ASD1_dom"/>
    <property type="match status" value="1"/>
</dbReference>
<evidence type="ECO:0000313" key="10">
    <source>
        <dbReference type="EMBL" id="PYH49367.1"/>
    </source>
</evidence>
<dbReference type="PANTHER" id="PTHR31776:SF0">
    <property type="entry name" value="ALPHA-L-ARABINOFURANOSIDASE 1"/>
    <property type="match status" value="1"/>
</dbReference>
<dbReference type="Proteomes" id="UP000248349">
    <property type="component" value="Unassembled WGS sequence"/>
</dbReference>
<dbReference type="GO" id="GO:0031222">
    <property type="term" value="P:arabinan catabolic process"/>
    <property type="evidence" value="ECO:0007669"/>
    <property type="project" value="UniProtKB-UniPathway"/>
</dbReference>
<accession>A0A318ZQN2</accession>
<evidence type="ECO:0000256" key="3">
    <source>
        <dbReference type="ARBA" id="ARBA00007186"/>
    </source>
</evidence>
<keyword evidence="11" id="KW-1185">Reference proteome</keyword>